<dbReference type="GO" id="GO:0008168">
    <property type="term" value="F:methyltransferase activity"/>
    <property type="evidence" value="ECO:0007669"/>
    <property type="project" value="UniProtKB-KW"/>
</dbReference>
<evidence type="ECO:0000313" key="5">
    <source>
        <dbReference type="Proteomes" id="UP001519287"/>
    </source>
</evidence>
<name>A0ABS4J0W5_9BACL</name>
<dbReference type="InterPro" id="IPR041698">
    <property type="entry name" value="Methyltransf_25"/>
</dbReference>
<accession>A0ABS4J0W5</accession>
<dbReference type="Gene3D" id="2.20.25.110">
    <property type="entry name" value="S-adenosyl-L-methionine-dependent methyltransferases"/>
    <property type="match status" value="1"/>
</dbReference>
<dbReference type="Proteomes" id="UP001519287">
    <property type="component" value="Unassembled WGS sequence"/>
</dbReference>
<keyword evidence="5" id="KW-1185">Reference proteome</keyword>
<comment type="caution">
    <text evidence="4">The sequence shown here is derived from an EMBL/GenBank/DDBJ whole genome shotgun (WGS) entry which is preliminary data.</text>
</comment>
<dbReference type="RefSeq" id="WP_209974279.1">
    <property type="nucleotide sequence ID" value="NZ_JAGGLB010000015.1"/>
</dbReference>
<evidence type="ECO:0000256" key="2">
    <source>
        <dbReference type="ARBA" id="ARBA00022679"/>
    </source>
</evidence>
<keyword evidence="2" id="KW-0808">Transferase</keyword>
<evidence type="ECO:0000313" key="4">
    <source>
        <dbReference type="EMBL" id="MBP1992896.1"/>
    </source>
</evidence>
<dbReference type="InterPro" id="IPR029063">
    <property type="entry name" value="SAM-dependent_MTases_sf"/>
</dbReference>
<keyword evidence="1 4" id="KW-0489">Methyltransferase</keyword>
<dbReference type="Gene3D" id="3.40.50.150">
    <property type="entry name" value="Vaccinia Virus protein VP39"/>
    <property type="match status" value="1"/>
</dbReference>
<gene>
    <name evidence="4" type="ORF">J2Z66_004509</name>
</gene>
<dbReference type="SUPFAM" id="SSF53335">
    <property type="entry name" value="S-adenosyl-L-methionine-dependent methyltransferases"/>
    <property type="match status" value="1"/>
</dbReference>
<evidence type="ECO:0000256" key="1">
    <source>
        <dbReference type="ARBA" id="ARBA00022603"/>
    </source>
</evidence>
<evidence type="ECO:0000259" key="3">
    <source>
        <dbReference type="Pfam" id="PF13649"/>
    </source>
</evidence>
<feature type="domain" description="Methyltransferase" evidence="3">
    <location>
        <begin position="40"/>
        <end position="140"/>
    </location>
</feature>
<proteinExistence type="predicted"/>
<dbReference type="CDD" id="cd02440">
    <property type="entry name" value="AdoMet_MTases"/>
    <property type="match status" value="1"/>
</dbReference>
<organism evidence="4 5">
    <name type="scientific">Paenibacillus eucommiae</name>
    <dbReference type="NCBI Taxonomy" id="1355755"/>
    <lineage>
        <taxon>Bacteria</taxon>
        <taxon>Bacillati</taxon>
        <taxon>Bacillota</taxon>
        <taxon>Bacilli</taxon>
        <taxon>Bacillales</taxon>
        <taxon>Paenibacillaceae</taxon>
        <taxon>Paenibacillus</taxon>
    </lineage>
</organism>
<sequence>MSYQQFAYTYDRLMEGMPYEEWLRFTKEGWSQFGFQPASVVDLGCGTGNLAIPLSLEGLAVTGIDLSEDMLAVARHKADGQPPGPKSGSLSWVQQDIREWELAEPVDAVICYCDSMNYLLEEQDILEALRQTYQGLKPGGVFLFDVHTPRQLEAYAESQPFFLNEEDVAYIWTSEWDEDRMEIEHALTIFVKDAAAAGTFRRIEEHHIQRAYPLKWLEEQLYEVGFSEVRTAADFHWQMPTGASERAFFAARK</sequence>
<dbReference type="Pfam" id="PF13649">
    <property type="entry name" value="Methyltransf_25"/>
    <property type="match status" value="1"/>
</dbReference>
<dbReference type="PANTHER" id="PTHR43861">
    <property type="entry name" value="TRANS-ACONITATE 2-METHYLTRANSFERASE-RELATED"/>
    <property type="match status" value="1"/>
</dbReference>
<dbReference type="EMBL" id="JAGGLB010000015">
    <property type="protein sequence ID" value="MBP1992896.1"/>
    <property type="molecule type" value="Genomic_DNA"/>
</dbReference>
<dbReference type="GO" id="GO:0032259">
    <property type="term" value="P:methylation"/>
    <property type="evidence" value="ECO:0007669"/>
    <property type="project" value="UniProtKB-KW"/>
</dbReference>
<reference evidence="4 5" key="1">
    <citation type="submission" date="2021-03" db="EMBL/GenBank/DDBJ databases">
        <title>Genomic Encyclopedia of Type Strains, Phase IV (KMG-IV): sequencing the most valuable type-strain genomes for metagenomic binning, comparative biology and taxonomic classification.</title>
        <authorList>
            <person name="Goeker M."/>
        </authorList>
    </citation>
    <scope>NUCLEOTIDE SEQUENCE [LARGE SCALE GENOMIC DNA]</scope>
    <source>
        <strain evidence="4 5">DSM 26048</strain>
    </source>
</reference>
<protein>
    <submittedName>
        <fullName evidence="4">SAM-dependent methyltransferase</fullName>
    </submittedName>
</protein>
<dbReference type="PANTHER" id="PTHR43861:SF1">
    <property type="entry name" value="TRANS-ACONITATE 2-METHYLTRANSFERASE"/>
    <property type="match status" value="1"/>
</dbReference>